<dbReference type="EMBL" id="JANX01000001">
    <property type="protein sequence ID" value="KGM36146.1"/>
    <property type="molecule type" value="Genomic_DNA"/>
</dbReference>
<comment type="caution">
    <text evidence="1">The sequence shown here is derived from an EMBL/GenBank/DDBJ whole genome shotgun (WGS) entry which is preliminary data.</text>
</comment>
<proteinExistence type="predicted"/>
<evidence type="ECO:0000313" key="2">
    <source>
        <dbReference type="Proteomes" id="UP000029995"/>
    </source>
</evidence>
<accession>A0A0A0DBQ3</accession>
<reference evidence="1 2" key="1">
    <citation type="submission" date="2014-01" db="EMBL/GenBank/DDBJ databases">
        <title>Genome sequence determination for a cystic fibrosis isolate, Inquilinus limosus.</title>
        <authorList>
            <person name="Pino M."/>
            <person name="Di Conza J."/>
            <person name="Gutkind G."/>
        </authorList>
    </citation>
    <scope>NUCLEOTIDE SEQUENCE [LARGE SCALE GENOMIC DNA]</scope>
    <source>
        <strain evidence="1 2">MP06</strain>
    </source>
</reference>
<evidence type="ECO:0000313" key="1">
    <source>
        <dbReference type="EMBL" id="KGM36146.1"/>
    </source>
</evidence>
<organism evidence="1 2">
    <name type="scientific">Inquilinus limosus MP06</name>
    <dbReference type="NCBI Taxonomy" id="1398085"/>
    <lineage>
        <taxon>Bacteria</taxon>
        <taxon>Pseudomonadati</taxon>
        <taxon>Pseudomonadota</taxon>
        <taxon>Alphaproteobacteria</taxon>
        <taxon>Rhodospirillales</taxon>
        <taxon>Rhodospirillaceae</taxon>
        <taxon>Inquilinus</taxon>
    </lineage>
</organism>
<name>A0A0A0DBQ3_9PROT</name>
<dbReference type="AlphaFoldDB" id="A0A0A0DBQ3"/>
<sequence length="68" mass="7940">MFSDWCSNPKAGHGQLMRAGMQIREQRRADAVVRSHNRRIFFNADKPGTRWEPPVTADTRRRKVWSAT</sequence>
<dbReference type="RefSeq" id="WP_034830532.1">
    <property type="nucleotide sequence ID" value="NZ_JANX01000001.1"/>
</dbReference>
<gene>
    <name evidence="1" type="ORF">P409_00425</name>
</gene>
<dbReference type="Proteomes" id="UP000029995">
    <property type="component" value="Unassembled WGS sequence"/>
</dbReference>
<protein>
    <submittedName>
        <fullName evidence="1">Uncharacterized protein</fullName>
    </submittedName>
</protein>